<evidence type="ECO:0000256" key="6">
    <source>
        <dbReference type="ARBA" id="ARBA00023242"/>
    </source>
</evidence>
<keyword evidence="6" id="KW-0539">Nucleus</keyword>
<keyword evidence="11" id="KW-1185">Reference proteome</keyword>
<dbReference type="GO" id="GO:0006357">
    <property type="term" value="P:regulation of transcription by RNA polymerase II"/>
    <property type="evidence" value="ECO:0007669"/>
    <property type="project" value="InterPro"/>
</dbReference>
<sequence>MREKKEDKQLPALPVYQSRPPEWLPKLHGSADLGYIGFHPPRPGQDEDGLSESNIKNGFILPHPVPVESFSAHAMINESLHSIESLTKLEELMNEVFIRRTDRIPFVPASSFRIPTRVTLNDAKRQAWFDDLANPDVPLYKLGKSVPHGAKGGDLLDLLHSNDVEISRAVWFLRVFGANETVNSVHIGLYLSLIAFPTKAGLRNKPSYVPTQHSIDWANVVTGHMKKQLLEIALPSAPRPLLNIKQTFKGVLADVDSRERWVSRFAYCLRLLRAFYKEDLVDHRTYLTWLVHQMITCNLAQAGFLVRLVDEYLGDILCSRALSKPLVEGLLAKLSEIRTTSARDILKDTEDLLKKLLQRNEALLFRDPIAQVSAHLETAVSDVKLLNSISANSDMGSISYFRQGTRDNFFKEKLDLLLTWSVTPLQYGDHRPFAAATLIRIWRDKARDRASRRDIPNPTDFLQNQLFDWLDKSEMASDTKNIRDVALLYGKLVKYEIFSFEGYIQRLIARGEELSAAQVPVSRHRLLLSWIPLFDPTPSFIHQRKVALHGSRAREFPEDSIEREIRKEIRAVLPDLFEATRVTISSFAFLLMKFDNGRYLDEMSRDRIASDIAAFTLALQPIVDQPDIVPDVLPEILLLAGDPDPIAPSILANSLWIKYRTSADWAWKVWDNTIASLRQIPSMTPDIEIRRAHALRYGDFLWRVDLHLPQGLDQAVLEWFLGPGKAEVVALTSDAWDVLQTVLLFLVIHDALKATTILQGLIYPAWQLGATWSSTQFHVSETYLSAANRLCFQILFQEDADNTVIPPTNLSDVQCIRTRRQAVYDEPHFPLLLGSVPALISLENNENLSQTLKAESTAIRYRLCQDPGFRRGAYRNLDDIRDAFENSPYLTDQDPDCGKTTKRAITGLNMILCDSRDGMSALIGLFRRLIPWGSESDVYGWPEATCLLTPWKIAATTIQMQLQVKQLSRALSHESTSECATKDLNKLVAMLFHHTKTAEEAYYVGEMARGADSNVAAKFINTGFQCMTEFLSESQDPTADCVRRMGDLLRVLVHVSQPCRDTLSSLPTVDSQIQESFAAALDKIFKTYETEMLNNDNELQERQNLVLLSRLLQFILSFKNNWTPKSKEIFIGLSEFIFRLALYCANEDSLDISTYPVLLDTLLVLYDEMQNDSKSATFDPFRYYPNISLNDLPSDMPPEYHKQIRSLLVTYNADSLVANLVNTHRDPQGNTVHGPAVVNKPWEWIESLGEPSVLDPKEGEREREEKDRLKVRHLVKNSGSVSLDNFAARVAGDGIKSNMLNDDGDVVEGCTRFFEDGLSENIFIRDWRESRLDFEPSLEAISHQKHELAHDALMITGNSQALRASPSSSVISRSSTTLSGLRQQQQSPALTIHNRPSVVREVVDMDTLPGTSMKGKESIKRKMTSMAVSDDEVEIIEGPVVTRTTSVKKQKGSKAPAAERIRTRKK</sequence>
<comment type="subcellular location">
    <subcellularLocation>
        <location evidence="1">Nucleus</location>
    </subcellularLocation>
</comment>
<dbReference type="GO" id="GO:0003712">
    <property type="term" value="F:transcription coregulator activity"/>
    <property type="evidence" value="ECO:0007669"/>
    <property type="project" value="InterPro"/>
</dbReference>
<dbReference type="PANTHER" id="PTHR46567:SF1">
    <property type="entry name" value="MEDIATOR OF RNA POLYMERASE II TRANSCRIPTION SUBUNIT 12"/>
    <property type="match status" value="1"/>
</dbReference>
<evidence type="ECO:0000256" key="4">
    <source>
        <dbReference type="ARBA" id="ARBA00023015"/>
    </source>
</evidence>
<dbReference type="GO" id="GO:0016592">
    <property type="term" value="C:mediator complex"/>
    <property type="evidence" value="ECO:0007669"/>
    <property type="project" value="InterPro"/>
</dbReference>
<dbReference type="PANTHER" id="PTHR46567">
    <property type="entry name" value="MEDIATOR OF RNA POLYMERASE II TRANSCRIPTION SUBUNIT 12"/>
    <property type="match status" value="1"/>
</dbReference>
<protein>
    <recommendedName>
        <fullName evidence="3">Mediator of RNA polymerase II transcription subunit 12</fullName>
    </recommendedName>
    <alternativeName>
        <fullName evidence="7">Mediator complex subunit 12</fullName>
    </alternativeName>
</protein>
<keyword evidence="4" id="KW-0805">Transcription regulation</keyword>
<dbReference type="InterPro" id="IPR019035">
    <property type="entry name" value="Mediator_Med12"/>
</dbReference>
<evidence type="ECO:0000256" key="5">
    <source>
        <dbReference type="ARBA" id="ARBA00023163"/>
    </source>
</evidence>
<proteinExistence type="inferred from homology"/>
<evidence type="ECO:0000313" key="11">
    <source>
        <dbReference type="Proteomes" id="UP000724874"/>
    </source>
</evidence>
<comment type="similarity">
    <text evidence="2">Belongs to the Mediator complex subunit 12 family.</text>
</comment>
<dbReference type="Pfam" id="PF09497">
    <property type="entry name" value="Med12"/>
    <property type="match status" value="1"/>
</dbReference>
<dbReference type="Proteomes" id="UP000724874">
    <property type="component" value="Unassembled WGS sequence"/>
</dbReference>
<evidence type="ECO:0000313" key="10">
    <source>
        <dbReference type="EMBL" id="KAF8875798.1"/>
    </source>
</evidence>
<comment type="caution">
    <text evidence="10">The sequence shown here is derived from an EMBL/GenBank/DDBJ whole genome shotgun (WGS) entry which is preliminary data.</text>
</comment>
<evidence type="ECO:0000256" key="8">
    <source>
        <dbReference type="SAM" id="MobiDB-lite"/>
    </source>
</evidence>
<dbReference type="SMART" id="SM01281">
    <property type="entry name" value="Med12"/>
    <property type="match status" value="1"/>
</dbReference>
<evidence type="ECO:0000256" key="3">
    <source>
        <dbReference type="ARBA" id="ARBA00019622"/>
    </source>
</evidence>
<feature type="domain" description="Mediator complex subunit Med12" evidence="9">
    <location>
        <begin position="111"/>
        <end position="174"/>
    </location>
</feature>
<gene>
    <name evidence="10" type="ORF">CPB84DRAFT_1853156</name>
</gene>
<dbReference type="OrthoDB" id="20828at2759"/>
<dbReference type="EMBL" id="JADNYJ010000191">
    <property type="protein sequence ID" value="KAF8875798.1"/>
    <property type="molecule type" value="Genomic_DNA"/>
</dbReference>
<feature type="compositionally biased region" description="Basic and acidic residues" evidence="8">
    <location>
        <begin position="1457"/>
        <end position="1466"/>
    </location>
</feature>
<accession>A0A9P5N9P2</accession>
<feature type="region of interest" description="Disordered" evidence="8">
    <location>
        <begin position="1444"/>
        <end position="1466"/>
    </location>
</feature>
<evidence type="ECO:0000256" key="1">
    <source>
        <dbReference type="ARBA" id="ARBA00004123"/>
    </source>
</evidence>
<name>A0A9P5N9P2_GYMJU</name>
<evidence type="ECO:0000259" key="9">
    <source>
        <dbReference type="SMART" id="SM01281"/>
    </source>
</evidence>
<evidence type="ECO:0000256" key="7">
    <source>
        <dbReference type="ARBA" id="ARBA00032010"/>
    </source>
</evidence>
<organism evidence="10 11">
    <name type="scientific">Gymnopilus junonius</name>
    <name type="common">Spectacular rustgill mushroom</name>
    <name type="synonym">Gymnopilus spectabilis subsp. junonius</name>
    <dbReference type="NCBI Taxonomy" id="109634"/>
    <lineage>
        <taxon>Eukaryota</taxon>
        <taxon>Fungi</taxon>
        <taxon>Dikarya</taxon>
        <taxon>Basidiomycota</taxon>
        <taxon>Agaricomycotina</taxon>
        <taxon>Agaricomycetes</taxon>
        <taxon>Agaricomycetidae</taxon>
        <taxon>Agaricales</taxon>
        <taxon>Agaricineae</taxon>
        <taxon>Hymenogastraceae</taxon>
        <taxon>Gymnopilus</taxon>
    </lineage>
</organism>
<keyword evidence="5" id="KW-0804">Transcription</keyword>
<reference evidence="10" key="1">
    <citation type="submission" date="2020-11" db="EMBL/GenBank/DDBJ databases">
        <authorList>
            <consortium name="DOE Joint Genome Institute"/>
            <person name="Ahrendt S."/>
            <person name="Riley R."/>
            <person name="Andreopoulos W."/>
            <person name="LaButti K."/>
            <person name="Pangilinan J."/>
            <person name="Ruiz-duenas F.J."/>
            <person name="Barrasa J.M."/>
            <person name="Sanchez-Garcia M."/>
            <person name="Camarero S."/>
            <person name="Miyauchi S."/>
            <person name="Serrano A."/>
            <person name="Linde D."/>
            <person name="Babiker R."/>
            <person name="Drula E."/>
            <person name="Ayuso-Fernandez I."/>
            <person name="Pacheco R."/>
            <person name="Padilla G."/>
            <person name="Ferreira P."/>
            <person name="Barriuso J."/>
            <person name="Kellner H."/>
            <person name="Castanera R."/>
            <person name="Alfaro M."/>
            <person name="Ramirez L."/>
            <person name="Pisabarro A.G."/>
            <person name="Kuo A."/>
            <person name="Tritt A."/>
            <person name="Lipzen A."/>
            <person name="He G."/>
            <person name="Yan M."/>
            <person name="Ng V."/>
            <person name="Cullen D."/>
            <person name="Martin F."/>
            <person name="Rosso M.-N."/>
            <person name="Henrissat B."/>
            <person name="Hibbett D."/>
            <person name="Martinez A.T."/>
            <person name="Grigoriev I.V."/>
        </authorList>
    </citation>
    <scope>NUCLEOTIDE SEQUENCE</scope>
    <source>
        <strain evidence="10">AH 44721</strain>
    </source>
</reference>
<evidence type="ECO:0000256" key="2">
    <source>
        <dbReference type="ARBA" id="ARBA00010289"/>
    </source>
</evidence>